<feature type="signal peptide" evidence="1">
    <location>
        <begin position="1"/>
        <end position="22"/>
    </location>
</feature>
<reference evidence="3" key="1">
    <citation type="submission" date="2025-08" db="UniProtKB">
        <authorList>
            <consortium name="RefSeq"/>
        </authorList>
    </citation>
    <scope>IDENTIFICATION</scope>
    <source>
        <tissue evidence="3">Gonad</tissue>
    </source>
</reference>
<keyword evidence="1" id="KW-0732">Signal</keyword>
<evidence type="ECO:0000256" key="1">
    <source>
        <dbReference type="SAM" id="SignalP"/>
    </source>
</evidence>
<dbReference type="GeneID" id="109474145"/>
<dbReference type="AlphaFoldDB" id="A0A6P4YKC3"/>
<dbReference type="KEGG" id="bbel:109474145"/>
<accession>A0A6P4YKC3</accession>
<dbReference type="Proteomes" id="UP000515135">
    <property type="component" value="Unplaced"/>
</dbReference>
<name>A0A6P4YKC3_BRABE</name>
<evidence type="ECO:0000313" key="2">
    <source>
        <dbReference type="Proteomes" id="UP000515135"/>
    </source>
</evidence>
<dbReference type="OrthoDB" id="10327211at2759"/>
<organism evidence="2 3">
    <name type="scientific">Branchiostoma belcheri</name>
    <name type="common">Amphioxus</name>
    <dbReference type="NCBI Taxonomy" id="7741"/>
    <lineage>
        <taxon>Eukaryota</taxon>
        <taxon>Metazoa</taxon>
        <taxon>Chordata</taxon>
        <taxon>Cephalochordata</taxon>
        <taxon>Leptocardii</taxon>
        <taxon>Amphioxiformes</taxon>
        <taxon>Branchiostomatidae</taxon>
        <taxon>Branchiostoma</taxon>
    </lineage>
</organism>
<protein>
    <submittedName>
        <fullName evidence="3">Uncharacterized protein LOC109474145</fullName>
    </submittedName>
</protein>
<feature type="chain" id="PRO_5028184132" evidence="1">
    <location>
        <begin position="23"/>
        <end position="148"/>
    </location>
</feature>
<evidence type="ECO:0000313" key="3">
    <source>
        <dbReference type="RefSeq" id="XP_019629910.1"/>
    </source>
</evidence>
<sequence length="148" mass="16562">MPDNRTILSILLVGTFCTCVCAVAPDAWGGVLPPEMAGDPAVLTRKQWVPERRNTVGRGTDNPCSLPSAMRPPACDWWIVHRYARSHGSVEPRQDRDSIDTRRSPLALSYLLGLPRTFTSRRPAAQRPVYFRRGVWSPRTETGVDFAE</sequence>
<gene>
    <name evidence="3" type="primary">LOC109474145</name>
</gene>
<proteinExistence type="predicted"/>
<keyword evidence="2" id="KW-1185">Reference proteome</keyword>
<dbReference type="RefSeq" id="XP_019629910.1">
    <property type="nucleotide sequence ID" value="XM_019774351.1"/>
</dbReference>